<dbReference type="InterPro" id="IPR012338">
    <property type="entry name" value="Beta-lactam/transpept-like"/>
</dbReference>
<dbReference type="InterPro" id="IPR001466">
    <property type="entry name" value="Beta-lactam-related"/>
</dbReference>
<organism evidence="2">
    <name type="scientific">Haptolina brevifila</name>
    <dbReference type="NCBI Taxonomy" id="156173"/>
    <lineage>
        <taxon>Eukaryota</taxon>
        <taxon>Haptista</taxon>
        <taxon>Haptophyta</taxon>
        <taxon>Prymnesiophyceae</taxon>
        <taxon>Prymnesiales</taxon>
        <taxon>Prymnesiaceae</taxon>
        <taxon>Haptolina</taxon>
    </lineage>
</organism>
<dbReference type="AlphaFoldDB" id="A0A7S2BWH2"/>
<sequence length="370" mass="41163">MTLLYTSAEGNAKMPWIADWTGALRRALRSWLGRTLFQVASVSKTVTTVVVLQQVEAGTLSLDSPVNDVLPFQVHHPHYPDTPITLRHLLTHSSGLKDNWDILESTAASNADFHLPLGESLRKLLVPGEEWYSARKSFYRSAPGSMNKYSNVGISLAAYAAEAASGRMFETLAADGIFVPLQMSHTSFRLSTLPRDLIAEPHEYKRYNHIALGHHGYLDYPAGTLRVNPTNLGRFLIAIMRGGEYDGARILRQSTIDDMLRVQDSSLDATMCLGWFQEQLNGINMLGHDGADLGVSAEMWFHSNGLNSFGVMLMMNTEPSYAIVSEILGLLIDKGRSSSTGQNVAEQWQVRNFSRSRRLLATRSRLHQDI</sequence>
<name>A0A7S2BWH2_9EUKA</name>
<gene>
    <name evidence="2" type="ORF">CBRE1094_LOCUS4579</name>
</gene>
<protein>
    <recommendedName>
        <fullName evidence="1">Beta-lactamase-related domain-containing protein</fullName>
    </recommendedName>
</protein>
<evidence type="ECO:0000313" key="2">
    <source>
        <dbReference type="EMBL" id="CAD9408586.1"/>
    </source>
</evidence>
<accession>A0A7S2BWH2</accession>
<feature type="domain" description="Beta-lactamase-related" evidence="1">
    <location>
        <begin position="25"/>
        <end position="320"/>
    </location>
</feature>
<dbReference type="Pfam" id="PF00144">
    <property type="entry name" value="Beta-lactamase"/>
    <property type="match status" value="1"/>
</dbReference>
<dbReference type="PANTHER" id="PTHR46825:SF9">
    <property type="entry name" value="BETA-LACTAMASE-RELATED DOMAIN-CONTAINING PROTEIN"/>
    <property type="match status" value="1"/>
</dbReference>
<dbReference type="PANTHER" id="PTHR46825">
    <property type="entry name" value="D-ALANYL-D-ALANINE-CARBOXYPEPTIDASE/ENDOPEPTIDASE AMPH"/>
    <property type="match status" value="1"/>
</dbReference>
<dbReference type="EMBL" id="HBGU01008345">
    <property type="protein sequence ID" value="CAD9408586.1"/>
    <property type="molecule type" value="Transcribed_RNA"/>
</dbReference>
<dbReference type="SUPFAM" id="SSF56601">
    <property type="entry name" value="beta-lactamase/transpeptidase-like"/>
    <property type="match status" value="1"/>
</dbReference>
<dbReference type="InterPro" id="IPR050491">
    <property type="entry name" value="AmpC-like"/>
</dbReference>
<dbReference type="Gene3D" id="3.40.710.10">
    <property type="entry name" value="DD-peptidase/beta-lactamase superfamily"/>
    <property type="match status" value="1"/>
</dbReference>
<evidence type="ECO:0000259" key="1">
    <source>
        <dbReference type="Pfam" id="PF00144"/>
    </source>
</evidence>
<reference evidence="2" key="1">
    <citation type="submission" date="2021-01" db="EMBL/GenBank/DDBJ databases">
        <authorList>
            <person name="Corre E."/>
            <person name="Pelletier E."/>
            <person name="Niang G."/>
            <person name="Scheremetjew M."/>
            <person name="Finn R."/>
            <person name="Kale V."/>
            <person name="Holt S."/>
            <person name="Cochrane G."/>
            <person name="Meng A."/>
            <person name="Brown T."/>
            <person name="Cohen L."/>
        </authorList>
    </citation>
    <scope>NUCLEOTIDE SEQUENCE</scope>
    <source>
        <strain evidence="2">UTEX LB 985</strain>
    </source>
</reference>
<proteinExistence type="predicted"/>